<dbReference type="AlphaFoldDB" id="A0A0F9I256"/>
<reference evidence="1" key="1">
    <citation type="journal article" date="2015" name="Nature">
        <title>Complex archaea that bridge the gap between prokaryotes and eukaryotes.</title>
        <authorList>
            <person name="Spang A."/>
            <person name="Saw J.H."/>
            <person name="Jorgensen S.L."/>
            <person name="Zaremba-Niedzwiedzka K."/>
            <person name="Martijn J."/>
            <person name="Lind A.E."/>
            <person name="van Eijk R."/>
            <person name="Schleper C."/>
            <person name="Guy L."/>
            <person name="Ettema T.J."/>
        </authorList>
    </citation>
    <scope>NUCLEOTIDE SEQUENCE</scope>
</reference>
<organism evidence="1">
    <name type="scientific">marine sediment metagenome</name>
    <dbReference type="NCBI Taxonomy" id="412755"/>
    <lineage>
        <taxon>unclassified sequences</taxon>
        <taxon>metagenomes</taxon>
        <taxon>ecological metagenomes</taxon>
    </lineage>
</organism>
<proteinExistence type="predicted"/>
<gene>
    <name evidence="1" type="ORF">LCGC14_1632790</name>
</gene>
<sequence>MAIFERRHYQVIAKIIESVWNDRDPGIESEAIAHKLADRFSQDNPNFSRERFLKACGMEDA</sequence>
<evidence type="ECO:0000313" key="1">
    <source>
        <dbReference type="EMBL" id="KKM21706.1"/>
    </source>
</evidence>
<dbReference type="EMBL" id="LAZR01013497">
    <property type="protein sequence ID" value="KKM21706.1"/>
    <property type="molecule type" value="Genomic_DNA"/>
</dbReference>
<accession>A0A0F9I256</accession>
<name>A0A0F9I256_9ZZZZ</name>
<comment type="caution">
    <text evidence="1">The sequence shown here is derived from an EMBL/GenBank/DDBJ whole genome shotgun (WGS) entry which is preliminary data.</text>
</comment>
<protein>
    <submittedName>
        <fullName evidence="1">Uncharacterized protein</fullName>
    </submittedName>
</protein>